<comment type="similarity">
    <text evidence="2 8">Belongs to the ectoine synthase family.</text>
</comment>
<evidence type="ECO:0000256" key="7">
    <source>
        <dbReference type="ARBA" id="ARBA00048714"/>
    </source>
</evidence>
<dbReference type="InterPro" id="IPR011051">
    <property type="entry name" value="RmlC_Cupin_sf"/>
</dbReference>
<sequence>MIVRHVDEIKGTEREVTGDTNTWTSRRLLLRKDGMGFSFHETIIHAGTETLIWYKNHLEAVYCVGGEGEIEDLSDGKIHPISDGTMYALNGHEKHYLRAKTDLRMICVFTPALTGLEDHDADGVYPLIEDECA</sequence>
<dbReference type="Pfam" id="PF06339">
    <property type="entry name" value="Ectoine_synth"/>
    <property type="match status" value="1"/>
</dbReference>
<dbReference type="PANTHER" id="PTHR39289">
    <property type="match status" value="1"/>
</dbReference>
<evidence type="ECO:0000256" key="2">
    <source>
        <dbReference type="ARBA" id="ARBA00009637"/>
    </source>
</evidence>
<name>A0A917C6Q2_9PROT</name>
<evidence type="ECO:0000256" key="4">
    <source>
        <dbReference type="ARBA" id="ARBA00019707"/>
    </source>
</evidence>
<organism evidence="9 10">
    <name type="scientific">Terasakiella brassicae</name>
    <dbReference type="NCBI Taxonomy" id="1634917"/>
    <lineage>
        <taxon>Bacteria</taxon>
        <taxon>Pseudomonadati</taxon>
        <taxon>Pseudomonadota</taxon>
        <taxon>Alphaproteobacteria</taxon>
        <taxon>Rhodospirillales</taxon>
        <taxon>Terasakiellaceae</taxon>
        <taxon>Terasakiella</taxon>
    </lineage>
</organism>
<comment type="caution">
    <text evidence="9">The sequence shown here is derived from an EMBL/GenBank/DDBJ whole genome shotgun (WGS) entry which is preliminary data.</text>
</comment>
<proteinExistence type="inferred from homology"/>
<dbReference type="AlphaFoldDB" id="A0A917C6Q2"/>
<reference evidence="9" key="2">
    <citation type="submission" date="2020-09" db="EMBL/GenBank/DDBJ databases">
        <authorList>
            <person name="Sun Q."/>
            <person name="Zhou Y."/>
        </authorList>
    </citation>
    <scope>NUCLEOTIDE SEQUENCE</scope>
    <source>
        <strain evidence="9">CGMCC 1.15254</strain>
    </source>
</reference>
<protein>
    <recommendedName>
        <fullName evidence="4 8">L-ectoine synthase</fullName>
        <ecNumber evidence="3 8">4.2.1.108</ecNumber>
    </recommendedName>
    <alternativeName>
        <fullName evidence="6 8">N-acetyldiaminobutyrate dehydratase</fullName>
    </alternativeName>
</protein>
<comment type="pathway">
    <text evidence="1 8">Amine and polyamine biosynthesis; ectoine biosynthesis; L-ectoine from L-aspartate 4-semialdehyde: step 3/3.</text>
</comment>
<dbReference type="Gene3D" id="2.60.120.10">
    <property type="entry name" value="Jelly Rolls"/>
    <property type="match status" value="1"/>
</dbReference>
<dbReference type="PANTHER" id="PTHR39289:SF1">
    <property type="entry name" value="L-ECTOINE SYNTHASE"/>
    <property type="match status" value="1"/>
</dbReference>
<dbReference type="InterPro" id="IPR010462">
    <property type="entry name" value="Ectoine_synth"/>
</dbReference>
<evidence type="ECO:0000256" key="6">
    <source>
        <dbReference type="ARBA" id="ARBA00033271"/>
    </source>
</evidence>
<gene>
    <name evidence="8 9" type="primary">ectC</name>
    <name evidence="9" type="ORF">GCM10011332_28970</name>
</gene>
<dbReference type="CDD" id="cd06978">
    <property type="entry name" value="cupin_EctC"/>
    <property type="match status" value="1"/>
</dbReference>
<dbReference type="EMBL" id="BMHV01000027">
    <property type="protein sequence ID" value="GGF73160.1"/>
    <property type="molecule type" value="Genomic_DNA"/>
</dbReference>
<evidence type="ECO:0000256" key="5">
    <source>
        <dbReference type="ARBA" id="ARBA00023239"/>
    </source>
</evidence>
<evidence type="ECO:0000313" key="9">
    <source>
        <dbReference type="EMBL" id="GGF73160.1"/>
    </source>
</evidence>
<dbReference type="EC" id="4.2.1.108" evidence="3 8"/>
<dbReference type="HAMAP" id="MF_01255">
    <property type="entry name" value="Ectoine_synth"/>
    <property type="match status" value="1"/>
</dbReference>
<dbReference type="GO" id="GO:0019491">
    <property type="term" value="P:ectoine biosynthetic process"/>
    <property type="evidence" value="ECO:0007669"/>
    <property type="project" value="UniProtKB-UniRule"/>
</dbReference>
<evidence type="ECO:0000256" key="1">
    <source>
        <dbReference type="ARBA" id="ARBA00005181"/>
    </source>
</evidence>
<dbReference type="InterPro" id="IPR014710">
    <property type="entry name" value="RmlC-like_jellyroll"/>
</dbReference>
<evidence type="ECO:0000313" key="10">
    <source>
        <dbReference type="Proteomes" id="UP000632498"/>
    </source>
</evidence>
<comment type="catalytic activity">
    <reaction evidence="7 8">
        <text>(2S)-4-acetamido-2-aminobutanoate = L-ectoine + H2O</text>
        <dbReference type="Rhea" id="RHEA:17281"/>
        <dbReference type="ChEBI" id="CHEBI:15377"/>
        <dbReference type="ChEBI" id="CHEBI:58515"/>
        <dbReference type="ChEBI" id="CHEBI:58929"/>
        <dbReference type="EC" id="4.2.1.108"/>
    </reaction>
</comment>
<comment type="function">
    <text evidence="8">Catalyzes the circularization of gamma-N-acetyl-alpha,gamma-diaminobutyric acid (ADABA) to ectoine (1,4,5,6-tetrahydro-2-methyl-4-pyrimidine carboxylic acid), which is an excellent osmoprotectant.</text>
</comment>
<accession>A0A917C6Q2</accession>
<evidence type="ECO:0000256" key="3">
    <source>
        <dbReference type="ARBA" id="ARBA00013192"/>
    </source>
</evidence>
<dbReference type="GO" id="GO:0033990">
    <property type="term" value="F:ectoine synthase activity"/>
    <property type="evidence" value="ECO:0007669"/>
    <property type="project" value="UniProtKB-EC"/>
</dbReference>
<dbReference type="Proteomes" id="UP000632498">
    <property type="component" value="Unassembled WGS sequence"/>
</dbReference>
<evidence type="ECO:0000256" key="8">
    <source>
        <dbReference type="HAMAP-Rule" id="MF_01255"/>
    </source>
</evidence>
<reference evidence="9" key="1">
    <citation type="journal article" date="2014" name="Int. J. Syst. Evol. Microbiol.">
        <title>Complete genome sequence of Corynebacterium casei LMG S-19264T (=DSM 44701T), isolated from a smear-ripened cheese.</title>
        <authorList>
            <consortium name="US DOE Joint Genome Institute (JGI-PGF)"/>
            <person name="Walter F."/>
            <person name="Albersmeier A."/>
            <person name="Kalinowski J."/>
            <person name="Ruckert C."/>
        </authorList>
    </citation>
    <scope>NUCLEOTIDE SEQUENCE</scope>
    <source>
        <strain evidence="9">CGMCC 1.15254</strain>
    </source>
</reference>
<keyword evidence="10" id="KW-1185">Reference proteome</keyword>
<dbReference type="RefSeq" id="WP_188666543.1">
    <property type="nucleotide sequence ID" value="NZ_BMHV01000027.1"/>
</dbReference>
<dbReference type="SUPFAM" id="SSF51182">
    <property type="entry name" value="RmlC-like cupins"/>
    <property type="match status" value="1"/>
</dbReference>
<dbReference type="NCBIfam" id="NF009806">
    <property type="entry name" value="PRK13290.1"/>
    <property type="match status" value="1"/>
</dbReference>
<keyword evidence="5 8" id="KW-0456">Lyase</keyword>